<evidence type="ECO:0000313" key="1">
    <source>
        <dbReference type="EMBL" id="MEJ6347985.1"/>
    </source>
</evidence>
<dbReference type="SUPFAM" id="SSF56300">
    <property type="entry name" value="Metallo-dependent phosphatases"/>
    <property type="match status" value="1"/>
</dbReference>
<dbReference type="EMBL" id="JAWMWG010000001">
    <property type="protein sequence ID" value="MEJ6347985.1"/>
    <property type="molecule type" value="Genomic_DNA"/>
</dbReference>
<keyword evidence="2" id="KW-1185">Reference proteome</keyword>
<protein>
    <submittedName>
        <fullName evidence="1">Serine/threonine protein phosphatase</fullName>
    </submittedName>
</protein>
<reference evidence="1 2" key="1">
    <citation type="submission" date="2023-10" db="EMBL/GenBank/DDBJ databases">
        <title>Holzapfeliella saturejae sp. nov. isolated from Satureja montana flowers.</title>
        <authorList>
            <person name="Alcantara C."/>
            <person name="Zuniga M."/>
            <person name="Landete J.M."/>
            <person name="Monedero V."/>
        </authorList>
    </citation>
    <scope>NUCLEOTIDE SEQUENCE [LARGE SCALE GENOMIC DNA]</scope>
    <source>
        <strain evidence="1 2">He02</strain>
    </source>
</reference>
<organism evidence="1 2">
    <name type="scientific">Holzapfeliella saturejae</name>
    <dbReference type="NCBI Taxonomy" id="3082953"/>
    <lineage>
        <taxon>Bacteria</taxon>
        <taxon>Bacillati</taxon>
        <taxon>Bacillota</taxon>
        <taxon>Bacilli</taxon>
        <taxon>Lactobacillales</taxon>
        <taxon>Lactobacillaceae</taxon>
        <taxon>Holzapfeliella</taxon>
    </lineage>
</organism>
<evidence type="ECO:0000313" key="2">
    <source>
        <dbReference type="Proteomes" id="UP001377804"/>
    </source>
</evidence>
<accession>A0ABU8SG51</accession>
<dbReference type="InterPro" id="IPR029052">
    <property type="entry name" value="Metallo-depent_PP-like"/>
</dbReference>
<comment type="caution">
    <text evidence="1">The sequence shown here is derived from an EMBL/GenBank/DDBJ whole genome shotgun (WGS) entry which is preliminary data.</text>
</comment>
<sequence length="447" mass="52195">MFEKIQSSLKKLKRKVDPFDNMQRFTKVGQYHVGAVEATPHRQNYYLVVKYNNQNILKQYLIPEDDHQGLKTYQRSWSKKLKRFEAFEEVDSKRRYTMQENIEKFSERVQKFISPDTLNVGLITDTYDKQHVLARHLKSDGLQQIQEFNTLSDMGLLDLKVHLGDWISGCDEGYTSQKRLREMRDAFQDGLVPFVNLKGNSDDNDSYDAKESKWPSFGEREFEDIMWHQMYQQEELNAIYSSNGVSYYDYQNFRLIFINTSDLPYEIDDQGKKRFNTKKTLAVREDQVEEIIEILSISHHKRLIFMGHSVPVNRRGDNALKYNGRTLHELFAAFNQKATGHLSNHGVPVEFKLNNQFDFSAIVDSQIVAYIGGHHQVESNYKLNGIDYVTLNTSSHLKSETNFNRREKRDLDTPNEVAGYILNINPSADELQLFGYGAATFRKIFKI</sequence>
<proteinExistence type="predicted"/>
<dbReference type="Proteomes" id="UP001377804">
    <property type="component" value="Unassembled WGS sequence"/>
</dbReference>
<dbReference type="Gene3D" id="3.60.21.10">
    <property type="match status" value="1"/>
</dbReference>
<gene>
    <name evidence="1" type="ORF">R4Y45_01920</name>
</gene>
<dbReference type="RefSeq" id="WP_339968729.1">
    <property type="nucleotide sequence ID" value="NZ_JAWMWG010000001.1"/>
</dbReference>
<name>A0ABU8SG51_9LACO</name>